<gene>
    <name evidence="2" type="ORF">ACFOZ0_08375</name>
</gene>
<feature type="transmembrane region" description="Helical" evidence="1">
    <location>
        <begin position="93"/>
        <end position="116"/>
    </location>
</feature>
<keyword evidence="3" id="KW-1185">Reference proteome</keyword>
<dbReference type="RefSeq" id="WP_310779921.1">
    <property type="nucleotide sequence ID" value="NZ_JBHRWR010000008.1"/>
</dbReference>
<organism evidence="2 3">
    <name type="scientific">Streptomyces yaanensis</name>
    <dbReference type="NCBI Taxonomy" id="1142239"/>
    <lineage>
        <taxon>Bacteria</taxon>
        <taxon>Bacillati</taxon>
        <taxon>Actinomycetota</taxon>
        <taxon>Actinomycetes</taxon>
        <taxon>Kitasatosporales</taxon>
        <taxon>Streptomycetaceae</taxon>
        <taxon>Streptomyces</taxon>
    </lineage>
</organism>
<feature type="transmembrane region" description="Helical" evidence="1">
    <location>
        <begin position="209"/>
        <end position="227"/>
    </location>
</feature>
<proteinExistence type="predicted"/>
<comment type="caution">
    <text evidence="2">The sequence shown here is derived from an EMBL/GenBank/DDBJ whole genome shotgun (WGS) entry which is preliminary data.</text>
</comment>
<evidence type="ECO:0000313" key="3">
    <source>
        <dbReference type="Proteomes" id="UP001595701"/>
    </source>
</evidence>
<feature type="transmembrane region" description="Helical" evidence="1">
    <location>
        <begin position="183"/>
        <end position="202"/>
    </location>
</feature>
<feature type="transmembrane region" description="Helical" evidence="1">
    <location>
        <begin position="137"/>
        <end position="163"/>
    </location>
</feature>
<feature type="transmembrane region" description="Helical" evidence="1">
    <location>
        <begin position="313"/>
        <end position="333"/>
    </location>
</feature>
<dbReference type="EMBL" id="JBHRWR010000008">
    <property type="protein sequence ID" value="MFC3573295.1"/>
    <property type="molecule type" value="Genomic_DNA"/>
</dbReference>
<evidence type="ECO:0000313" key="2">
    <source>
        <dbReference type="EMBL" id="MFC3573295.1"/>
    </source>
</evidence>
<reference evidence="3" key="1">
    <citation type="journal article" date="2019" name="Int. J. Syst. Evol. Microbiol.">
        <title>The Global Catalogue of Microorganisms (GCM) 10K type strain sequencing project: providing services to taxonomists for standard genome sequencing and annotation.</title>
        <authorList>
            <consortium name="The Broad Institute Genomics Platform"/>
            <consortium name="The Broad Institute Genome Sequencing Center for Infectious Disease"/>
            <person name="Wu L."/>
            <person name="Ma J."/>
        </authorList>
    </citation>
    <scope>NUCLEOTIDE SEQUENCE [LARGE SCALE GENOMIC DNA]</scope>
    <source>
        <strain evidence="3">CGMCC 4.7035</strain>
    </source>
</reference>
<name>A0ABV7SD12_9ACTN</name>
<accession>A0ABV7SD12</accession>
<keyword evidence="1" id="KW-1133">Transmembrane helix</keyword>
<evidence type="ECO:0000256" key="1">
    <source>
        <dbReference type="SAM" id="Phobius"/>
    </source>
</evidence>
<dbReference type="Proteomes" id="UP001595701">
    <property type="component" value="Unassembled WGS sequence"/>
</dbReference>
<keyword evidence="1" id="KW-0472">Membrane</keyword>
<protein>
    <submittedName>
        <fullName evidence="2">ABC transporter</fullName>
    </submittedName>
</protein>
<sequence length="339" mass="36192">MSSLTGTSAIGPNGSTASPMTTRGFRLSGLTWLIWRQHRAGFWTILAATAASMAVIAYLRTGLVDALTAHGWPDAASDKWLEGALTYAPQFQLVAYGLGFIPILLGVFLGAPLLAGDLENGTAKLVSCQSVSPSRWLATKLGISALVVVVSTAALSVTFGWWWHPVKNVDQVLGWSEGPAFDNTGPVPVALALFTFVGAVAIGMLLRRTLISMVVTFAFAVVVQVVWHMQRLSLGQVVTITTDKGIIGDTAYAHLPEGALELDRSYLSGSGQTYGWGTCVREGLSDKACAQKYDLVGWSVDYLPSTQMSGMQWFGASILFALTAAVAVFVFLLGRKRIV</sequence>
<feature type="transmembrane region" description="Helical" evidence="1">
    <location>
        <begin position="40"/>
        <end position="59"/>
    </location>
</feature>
<keyword evidence="1" id="KW-0812">Transmembrane</keyword>